<evidence type="ECO:0000256" key="1">
    <source>
        <dbReference type="SAM" id="MobiDB-lite"/>
    </source>
</evidence>
<reference evidence="2 4" key="1">
    <citation type="journal article" date="2012" name="Nature">
        <title>Algal genomes reveal evolutionary mosaicism and the fate of nucleomorphs.</title>
        <authorList>
            <consortium name="DOE Joint Genome Institute"/>
            <person name="Curtis B.A."/>
            <person name="Tanifuji G."/>
            <person name="Burki F."/>
            <person name="Gruber A."/>
            <person name="Irimia M."/>
            <person name="Maruyama S."/>
            <person name="Arias M.C."/>
            <person name="Ball S.G."/>
            <person name="Gile G.H."/>
            <person name="Hirakawa Y."/>
            <person name="Hopkins J.F."/>
            <person name="Kuo A."/>
            <person name="Rensing S.A."/>
            <person name="Schmutz J."/>
            <person name="Symeonidi A."/>
            <person name="Elias M."/>
            <person name="Eveleigh R.J."/>
            <person name="Herman E.K."/>
            <person name="Klute M.J."/>
            <person name="Nakayama T."/>
            <person name="Obornik M."/>
            <person name="Reyes-Prieto A."/>
            <person name="Armbrust E.V."/>
            <person name="Aves S.J."/>
            <person name="Beiko R.G."/>
            <person name="Coutinho P."/>
            <person name="Dacks J.B."/>
            <person name="Durnford D.G."/>
            <person name="Fast N.M."/>
            <person name="Green B.R."/>
            <person name="Grisdale C.J."/>
            <person name="Hempel F."/>
            <person name="Henrissat B."/>
            <person name="Hoppner M.P."/>
            <person name="Ishida K."/>
            <person name="Kim E."/>
            <person name="Koreny L."/>
            <person name="Kroth P.G."/>
            <person name="Liu Y."/>
            <person name="Malik S.B."/>
            <person name="Maier U.G."/>
            <person name="McRose D."/>
            <person name="Mock T."/>
            <person name="Neilson J.A."/>
            <person name="Onodera N.T."/>
            <person name="Poole A.M."/>
            <person name="Pritham E.J."/>
            <person name="Richards T.A."/>
            <person name="Rocap G."/>
            <person name="Roy S.W."/>
            <person name="Sarai C."/>
            <person name="Schaack S."/>
            <person name="Shirato S."/>
            <person name="Slamovits C.H."/>
            <person name="Spencer D.F."/>
            <person name="Suzuki S."/>
            <person name="Worden A.Z."/>
            <person name="Zauner S."/>
            <person name="Barry K."/>
            <person name="Bell C."/>
            <person name="Bharti A.K."/>
            <person name="Crow J.A."/>
            <person name="Grimwood J."/>
            <person name="Kramer R."/>
            <person name="Lindquist E."/>
            <person name="Lucas S."/>
            <person name="Salamov A."/>
            <person name="McFadden G.I."/>
            <person name="Lane C.E."/>
            <person name="Keeling P.J."/>
            <person name="Gray M.W."/>
            <person name="Grigoriev I.V."/>
            <person name="Archibald J.M."/>
        </authorList>
    </citation>
    <scope>NUCLEOTIDE SEQUENCE</scope>
    <source>
        <strain evidence="2 4">CCMP2712</strain>
    </source>
</reference>
<dbReference type="GO" id="GO:0016279">
    <property type="term" value="F:protein-lysine N-methyltransferase activity"/>
    <property type="evidence" value="ECO:0007669"/>
    <property type="project" value="TreeGrafter"/>
</dbReference>
<proteinExistence type="predicted"/>
<gene>
    <name evidence="2" type="ORF">GUITHDRAFT_104681</name>
</gene>
<dbReference type="STRING" id="905079.L1JMP0"/>
<dbReference type="EnsemblProtists" id="EKX49717">
    <property type="protein sequence ID" value="EKX49717"/>
    <property type="gene ID" value="GUITHDRAFT_104681"/>
</dbReference>
<evidence type="ECO:0000313" key="2">
    <source>
        <dbReference type="EMBL" id="EKX49717.1"/>
    </source>
</evidence>
<reference evidence="3" key="3">
    <citation type="submission" date="2016-03" db="UniProtKB">
        <authorList>
            <consortium name="EnsemblProtists"/>
        </authorList>
    </citation>
    <scope>IDENTIFICATION</scope>
</reference>
<dbReference type="PANTHER" id="PTHR13271">
    <property type="entry name" value="UNCHARACTERIZED PUTATIVE METHYLTRANSFERASE"/>
    <property type="match status" value="1"/>
</dbReference>
<name>L1JMP0_GUITC</name>
<protein>
    <recommendedName>
        <fullName evidence="5">SET domain-containing protein</fullName>
    </recommendedName>
</protein>
<evidence type="ECO:0000313" key="3">
    <source>
        <dbReference type="EnsemblProtists" id="EKX49717"/>
    </source>
</evidence>
<dbReference type="SUPFAM" id="SSF82199">
    <property type="entry name" value="SET domain"/>
    <property type="match status" value="1"/>
</dbReference>
<dbReference type="OrthoDB" id="441812at2759"/>
<dbReference type="Gene3D" id="3.90.1410.10">
    <property type="entry name" value="set domain protein methyltransferase, domain 1"/>
    <property type="match status" value="1"/>
</dbReference>
<dbReference type="AlphaFoldDB" id="L1JMP0"/>
<dbReference type="KEGG" id="gtt:GUITHDRAFT_104681"/>
<dbReference type="HOGENOM" id="CLU_676968_0_0_1"/>
<dbReference type="EMBL" id="JH992981">
    <property type="protein sequence ID" value="EKX49717.1"/>
    <property type="molecule type" value="Genomic_DNA"/>
</dbReference>
<dbReference type="GeneID" id="17306346"/>
<feature type="region of interest" description="Disordered" evidence="1">
    <location>
        <begin position="369"/>
        <end position="407"/>
    </location>
</feature>
<evidence type="ECO:0008006" key="5">
    <source>
        <dbReference type="Google" id="ProtNLM"/>
    </source>
</evidence>
<dbReference type="eggNOG" id="ENOG502SB0M">
    <property type="taxonomic scope" value="Eukaryota"/>
</dbReference>
<accession>L1JMP0</accession>
<evidence type="ECO:0000313" key="4">
    <source>
        <dbReference type="Proteomes" id="UP000011087"/>
    </source>
</evidence>
<organism evidence="2">
    <name type="scientific">Guillardia theta (strain CCMP2712)</name>
    <name type="common">Cryptophyte</name>
    <dbReference type="NCBI Taxonomy" id="905079"/>
    <lineage>
        <taxon>Eukaryota</taxon>
        <taxon>Cryptophyceae</taxon>
        <taxon>Pyrenomonadales</taxon>
        <taxon>Geminigeraceae</taxon>
        <taxon>Guillardia</taxon>
    </lineage>
</organism>
<feature type="compositionally biased region" description="Basic and acidic residues" evidence="1">
    <location>
        <begin position="396"/>
        <end position="407"/>
    </location>
</feature>
<reference evidence="4" key="2">
    <citation type="submission" date="2012-11" db="EMBL/GenBank/DDBJ databases">
        <authorList>
            <person name="Kuo A."/>
            <person name="Curtis B.A."/>
            <person name="Tanifuji G."/>
            <person name="Burki F."/>
            <person name="Gruber A."/>
            <person name="Irimia M."/>
            <person name="Maruyama S."/>
            <person name="Arias M.C."/>
            <person name="Ball S.G."/>
            <person name="Gile G.H."/>
            <person name="Hirakawa Y."/>
            <person name="Hopkins J.F."/>
            <person name="Rensing S.A."/>
            <person name="Schmutz J."/>
            <person name="Symeonidi A."/>
            <person name="Elias M."/>
            <person name="Eveleigh R.J."/>
            <person name="Herman E.K."/>
            <person name="Klute M.J."/>
            <person name="Nakayama T."/>
            <person name="Obornik M."/>
            <person name="Reyes-Prieto A."/>
            <person name="Armbrust E.V."/>
            <person name="Aves S.J."/>
            <person name="Beiko R.G."/>
            <person name="Coutinho P."/>
            <person name="Dacks J.B."/>
            <person name="Durnford D.G."/>
            <person name="Fast N.M."/>
            <person name="Green B.R."/>
            <person name="Grisdale C."/>
            <person name="Hempe F."/>
            <person name="Henrissat B."/>
            <person name="Hoppner M.P."/>
            <person name="Ishida K.-I."/>
            <person name="Kim E."/>
            <person name="Koreny L."/>
            <person name="Kroth P.G."/>
            <person name="Liu Y."/>
            <person name="Malik S.-B."/>
            <person name="Maier U.G."/>
            <person name="McRose D."/>
            <person name="Mock T."/>
            <person name="Neilson J.A."/>
            <person name="Onodera N.T."/>
            <person name="Poole A.M."/>
            <person name="Pritham E.J."/>
            <person name="Richards T.A."/>
            <person name="Rocap G."/>
            <person name="Roy S.W."/>
            <person name="Sarai C."/>
            <person name="Schaack S."/>
            <person name="Shirato S."/>
            <person name="Slamovits C.H."/>
            <person name="Spencer D.F."/>
            <person name="Suzuki S."/>
            <person name="Worden A.Z."/>
            <person name="Zauner S."/>
            <person name="Barry K."/>
            <person name="Bell C."/>
            <person name="Bharti A.K."/>
            <person name="Crow J.A."/>
            <person name="Grimwood J."/>
            <person name="Kramer R."/>
            <person name="Lindquist E."/>
            <person name="Lucas S."/>
            <person name="Salamov A."/>
            <person name="McFadden G.I."/>
            <person name="Lane C.E."/>
            <person name="Keeling P.J."/>
            <person name="Gray M.W."/>
            <person name="Grigoriev I.V."/>
            <person name="Archibald J.M."/>
        </authorList>
    </citation>
    <scope>NUCLEOTIDE SEQUENCE</scope>
    <source>
        <strain evidence="4">CCMP2712</strain>
    </source>
</reference>
<dbReference type="InterPro" id="IPR046341">
    <property type="entry name" value="SET_dom_sf"/>
</dbReference>
<keyword evidence="4" id="KW-1185">Reference proteome</keyword>
<dbReference type="PaxDb" id="55529-EKX49717"/>
<sequence>MQATEMSRTSYLPLLVASQPRLAIFPEVLVGKDGHFTSKKSIQPGDVLISVPLDLAITVPAKSIKGELSSDIRLAVLEESGDENEQKSKLWQEYANAVLPTALHSAALKLHFDELVRWVERDCAKENNLDEERLKWALGIVRSRSFLLDSNEDFARPARSLVPAADLFNHLPESPVTWAKLESEFKDSLEILENPWQVVQGDDGDSYIDICSTREWRAGEEVLLPYGLETNIELLSAHGLVLRDNEAEYLVLYKDLVELLGDVCELELQESLDTVKLKLEKLQTADACEAPLAIRPGSVEASGHLLSSLQLAYATVDELPDFEDSFSPAIGHFTMCSSSLSPERTKELRAKAIRKVISLCEEELKRMETSLADDDKEMEKLKPVRAQTSEEQSQEGDERAQGEEEEK</sequence>
<dbReference type="InterPro" id="IPR050600">
    <property type="entry name" value="SETD3_SETD6_MTase"/>
</dbReference>
<dbReference type="RefSeq" id="XP_005836697.1">
    <property type="nucleotide sequence ID" value="XM_005836640.1"/>
</dbReference>
<dbReference type="Proteomes" id="UP000011087">
    <property type="component" value="Unassembled WGS sequence"/>
</dbReference>
<dbReference type="CDD" id="cd10527">
    <property type="entry name" value="SET_LSMT"/>
    <property type="match status" value="1"/>
</dbReference>